<feature type="transmembrane region" description="Helical" evidence="1">
    <location>
        <begin position="68"/>
        <end position="89"/>
    </location>
</feature>
<name>A0ABR7T2Q7_HELCL</name>
<accession>A0ABR7T2Q7</accession>
<comment type="caution">
    <text evidence="2">The sequence shown here is derived from an EMBL/GenBank/DDBJ whole genome shotgun (WGS) entry which is preliminary data.</text>
</comment>
<evidence type="ECO:0008006" key="4">
    <source>
        <dbReference type="Google" id="ProtNLM"/>
    </source>
</evidence>
<keyword evidence="1" id="KW-0812">Transmembrane</keyword>
<keyword evidence="3" id="KW-1185">Reference proteome</keyword>
<evidence type="ECO:0000256" key="1">
    <source>
        <dbReference type="SAM" id="Phobius"/>
    </source>
</evidence>
<dbReference type="EMBL" id="JACVHF010000004">
    <property type="protein sequence ID" value="MBC9784149.1"/>
    <property type="molecule type" value="Genomic_DNA"/>
</dbReference>
<sequence length="101" mass="12291">MLVDLLFALAVRFFVFDFILFKSIRERLKSLHYFFKKLLSCPFCQGFWCGLFVYLWNHYPLYSFAEFIQFGFIVAFCAFTWSVVMHPLIEYFEKDRDIHLT</sequence>
<reference evidence="2 3" key="1">
    <citation type="submission" date="2020-07" db="EMBL/GenBank/DDBJ databases">
        <title>Draft whole-genome sequence of Heliobacterium chlorum DSM 3682, type strain.</title>
        <authorList>
            <person name="Kyndt J.A."/>
            <person name="Meyer T.E."/>
            <person name="Imhoff J.F."/>
        </authorList>
    </citation>
    <scope>NUCLEOTIDE SEQUENCE [LARGE SCALE GENOMIC DNA]</scope>
    <source>
        <strain evidence="2 3">DSM 3682</strain>
    </source>
</reference>
<keyword evidence="1" id="KW-0472">Membrane</keyword>
<proteinExistence type="predicted"/>
<keyword evidence="1" id="KW-1133">Transmembrane helix</keyword>
<feature type="transmembrane region" description="Helical" evidence="1">
    <location>
        <begin position="37"/>
        <end position="56"/>
    </location>
</feature>
<organism evidence="2 3">
    <name type="scientific">Heliobacterium chlorum</name>
    <dbReference type="NCBI Taxonomy" id="2698"/>
    <lineage>
        <taxon>Bacteria</taxon>
        <taxon>Bacillati</taxon>
        <taxon>Bacillota</taxon>
        <taxon>Clostridia</taxon>
        <taxon>Eubacteriales</taxon>
        <taxon>Heliobacteriaceae</taxon>
        <taxon>Heliobacterium</taxon>
    </lineage>
</organism>
<evidence type="ECO:0000313" key="2">
    <source>
        <dbReference type="EMBL" id="MBC9784149.1"/>
    </source>
</evidence>
<feature type="transmembrane region" description="Helical" evidence="1">
    <location>
        <begin position="6"/>
        <end position="25"/>
    </location>
</feature>
<gene>
    <name evidence="2" type="ORF">H1S01_06445</name>
</gene>
<protein>
    <recommendedName>
        <fullName evidence="4">DUF1360 domain-containing protein</fullName>
    </recommendedName>
</protein>
<dbReference type="RefSeq" id="WP_188039274.1">
    <property type="nucleotide sequence ID" value="NZ_JACVHF010000004.1"/>
</dbReference>
<evidence type="ECO:0000313" key="3">
    <source>
        <dbReference type="Proteomes" id="UP000617402"/>
    </source>
</evidence>
<dbReference type="Proteomes" id="UP000617402">
    <property type="component" value="Unassembled WGS sequence"/>
</dbReference>